<proteinExistence type="predicted"/>
<name>A0A0M4EMD3_DROBS</name>
<gene>
    <name evidence="1" type="ORF">Dbus_chr3Rg376</name>
</gene>
<dbReference type="PANTHER" id="PTHR21112">
    <property type="entry name" value="CHEMOSENSORY PROTEIN A 29A-RELATED"/>
    <property type="match status" value="1"/>
</dbReference>
<organism evidence="1 2">
    <name type="scientific">Drosophila busckii</name>
    <name type="common">Fruit fly</name>
    <dbReference type="NCBI Taxonomy" id="30019"/>
    <lineage>
        <taxon>Eukaryota</taxon>
        <taxon>Metazoa</taxon>
        <taxon>Ecdysozoa</taxon>
        <taxon>Arthropoda</taxon>
        <taxon>Hexapoda</taxon>
        <taxon>Insecta</taxon>
        <taxon>Pterygota</taxon>
        <taxon>Neoptera</taxon>
        <taxon>Endopterygota</taxon>
        <taxon>Diptera</taxon>
        <taxon>Brachycera</taxon>
        <taxon>Muscomorpha</taxon>
        <taxon>Ephydroidea</taxon>
        <taxon>Drosophilidae</taxon>
        <taxon>Drosophila</taxon>
    </lineage>
</organism>
<sequence length="185" mass="20618">MWSLLLNLAVLAWAQSFSIPNTKYDIEILALRMLPGEQETLADISGLSFVGRDRRVNGTLDILADLDNEHFELAGDSSIDVSNGGGNFIQLPFMIPRTRFCDAVKKFIAVYGQDTVRMGVNTDFPVDGSVCPIPKGTYYIKNVKMNADDWPLLMPRGIMKSYFRVYKDGKSVGSIECLLNAKDKL</sequence>
<reference evidence="1 2" key="1">
    <citation type="submission" date="2015-08" db="EMBL/GenBank/DDBJ databases">
        <title>Ancestral chromatin configuration constrains chromatin evolution on differentiating sex chromosomes in Drosophila.</title>
        <authorList>
            <person name="Zhou Q."/>
            <person name="Bachtrog D."/>
        </authorList>
    </citation>
    <scope>NUCLEOTIDE SEQUENCE [LARGE SCALE GENOMIC DNA]</scope>
    <source>
        <tissue evidence="1">Whole larvae</tissue>
    </source>
</reference>
<dbReference type="STRING" id="30019.A0A0M4EMD3"/>
<dbReference type="PANTHER" id="PTHR21112:SF0">
    <property type="entry name" value="CHEMOSENSORY PROTEIN A 29A-RELATED"/>
    <property type="match status" value="1"/>
</dbReference>
<dbReference type="OMA" id="IMPRGYL"/>
<dbReference type="InterPro" id="IPR010512">
    <property type="entry name" value="DUF1091"/>
</dbReference>
<dbReference type="EMBL" id="CP012526">
    <property type="protein sequence ID" value="ALC45626.1"/>
    <property type="molecule type" value="Genomic_DNA"/>
</dbReference>
<dbReference type="Pfam" id="PF06477">
    <property type="entry name" value="DUF1091"/>
    <property type="match status" value="1"/>
</dbReference>
<dbReference type="Proteomes" id="UP000494163">
    <property type="component" value="Chromosome 3R"/>
</dbReference>
<dbReference type="OrthoDB" id="7851871at2759"/>
<evidence type="ECO:0000313" key="1">
    <source>
        <dbReference type="EMBL" id="ALC45626.1"/>
    </source>
</evidence>
<keyword evidence="2" id="KW-1185">Reference proteome</keyword>
<protein>
    <submittedName>
        <fullName evidence="1">CheA84a</fullName>
    </submittedName>
</protein>
<dbReference type="AlphaFoldDB" id="A0A0M4EMD3"/>
<accession>A0A0M4EMD3</accession>
<evidence type="ECO:0000313" key="2">
    <source>
        <dbReference type="Proteomes" id="UP000494163"/>
    </source>
</evidence>